<dbReference type="EMBL" id="JAHWGI010001134">
    <property type="protein sequence ID" value="KAK3922988.1"/>
    <property type="molecule type" value="Genomic_DNA"/>
</dbReference>
<comment type="caution">
    <text evidence="3">The sequence shown here is derived from an EMBL/GenBank/DDBJ whole genome shotgun (WGS) entry which is preliminary data.</text>
</comment>
<accession>A0AAE1HKT6</accession>
<dbReference type="PROSITE" id="PS50835">
    <property type="entry name" value="IG_LIKE"/>
    <property type="match status" value="2"/>
</dbReference>
<dbReference type="InterPro" id="IPR013783">
    <property type="entry name" value="Ig-like_fold"/>
</dbReference>
<gene>
    <name evidence="3" type="ORF">KUF71_001647</name>
</gene>
<evidence type="ECO:0000256" key="1">
    <source>
        <dbReference type="ARBA" id="ARBA00023157"/>
    </source>
</evidence>
<dbReference type="SUPFAM" id="SSF48726">
    <property type="entry name" value="Immunoglobulin"/>
    <property type="match status" value="2"/>
</dbReference>
<organism evidence="3 4">
    <name type="scientific">Frankliniella fusca</name>
    <dbReference type="NCBI Taxonomy" id="407009"/>
    <lineage>
        <taxon>Eukaryota</taxon>
        <taxon>Metazoa</taxon>
        <taxon>Ecdysozoa</taxon>
        <taxon>Arthropoda</taxon>
        <taxon>Hexapoda</taxon>
        <taxon>Insecta</taxon>
        <taxon>Pterygota</taxon>
        <taxon>Neoptera</taxon>
        <taxon>Paraneoptera</taxon>
        <taxon>Thysanoptera</taxon>
        <taxon>Terebrantia</taxon>
        <taxon>Thripoidea</taxon>
        <taxon>Thripidae</taxon>
        <taxon>Frankliniella</taxon>
    </lineage>
</organism>
<reference evidence="3" key="2">
    <citation type="journal article" date="2023" name="BMC Genomics">
        <title>Pest status, molecular evolution, and epigenetic factors derived from the genome assembly of Frankliniella fusca, a thysanopteran phytovirus vector.</title>
        <authorList>
            <person name="Catto M.A."/>
            <person name="Labadie P.E."/>
            <person name="Jacobson A.L."/>
            <person name="Kennedy G.G."/>
            <person name="Srinivasan R."/>
            <person name="Hunt B.G."/>
        </authorList>
    </citation>
    <scope>NUCLEOTIDE SEQUENCE</scope>
    <source>
        <strain evidence="3">PL_HMW_Pooled</strain>
    </source>
</reference>
<keyword evidence="1" id="KW-1015">Disulfide bond</keyword>
<proteinExistence type="predicted"/>
<protein>
    <submittedName>
        <fullName evidence="3">Cell adhesion molecule 3</fullName>
    </submittedName>
</protein>
<evidence type="ECO:0000313" key="4">
    <source>
        <dbReference type="Proteomes" id="UP001219518"/>
    </source>
</evidence>
<dbReference type="AlphaFoldDB" id="A0AAE1HKT6"/>
<dbReference type="Gene3D" id="2.60.40.10">
    <property type="entry name" value="Immunoglobulins"/>
    <property type="match status" value="2"/>
</dbReference>
<dbReference type="InterPro" id="IPR007110">
    <property type="entry name" value="Ig-like_dom"/>
</dbReference>
<dbReference type="Proteomes" id="UP001219518">
    <property type="component" value="Unassembled WGS sequence"/>
</dbReference>
<reference evidence="3" key="1">
    <citation type="submission" date="2021-07" db="EMBL/GenBank/DDBJ databases">
        <authorList>
            <person name="Catto M.A."/>
            <person name="Jacobson A."/>
            <person name="Kennedy G."/>
            <person name="Labadie P."/>
            <person name="Hunt B.G."/>
            <person name="Srinivasan R."/>
        </authorList>
    </citation>
    <scope>NUCLEOTIDE SEQUENCE</scope>
    <source>
        <strain evidence="3">PL_HMW_Pooled</strain>
        <tissue evidence="3">Head</tissue>
    </source>
</reference>
<feature type="domain" description="Ig-like" evidence="2">
    <location>
        <begin position="1"/>
        <end position="94"/>
    </location>
</feature>
<feature type="domain" description="Ig-like" evidence="2">
    <location>
        <begin position="101"/>
        <end position="139"/>
    </location>
</feature>
<feature type="non-terminal residue" evidence="3">
    <location>
        <position position="1"/>
    </location>
</feature>
<name>A0AAE1HKT6_9NEOP</name>
<dbReference type="PANTHER" id="PTHR23278">
    <property type="entry name" value="SIDESTEP PROTEIN"/>
    <property type="match status" value="1"/>
</dbReference>
<feature type="non-terminal residue" evidence="3">
    <location>
        <position position="139"/>
    </location>
</feature>
<dbReference type="InterPro" id="IPR013162">
    <property type="entry name" value="CD80_C2-set"/>
</dbReference>
<dbReference type="PANTHER" id="PTHR23278:SF19">
    <property type="entry name" value="OBSCURIN"/>
    <property type="match status" value="1"/>
</dbReference>
<keyword evidence="4" id="KW-1185">Reference proteome</keyword>
<evidence type="ECO:0000313" key="3">
    <source>
        <dbReference type="EMBL" id="KAK3922988.1"/>
    </source>
</evidence>
<dbReference type="Pfam" id="PF08205">
    <property type="entry name" value="C2-set_2"/>
    <property type="match status" value="1"/>
</dbReference>
<dbReference type="InterPro" id="IPR036179">
    <property type="entry name" value="Ig-like_dom_sf"/>
</dbReference>
<sequence>KVLKVQIRNASRPLRADRQHQLACEVTGSRPAPIITWWKGSQELDKTRTVLSADNQSVISYLTFIPSKDDFNISLFCRGETPDLSGSAKEVSVRLNVTHIPVVTVTLSAPSVDEGAGVALECNVRANPPPTRVVWRHNV</sequence>
<evidence type="ECO:0000259" key="2">
    <source>
        <dbReference type="PROSITE" id="PS50835"/>
    </source>
</evidence>